<feature type="signal peptide" evidence="1">
    <location>
        <begin position="1"/>
        <end position="26"/>
    </location>
</feature>
<reference evidence="2 3" key="1">
    <citation type="journal article" date="2015" name="Nature">
        <title>rRNA introns, odd ribosomes, and small enigmatic genomes across a large radiation of phyla.</title>
        <authorList>
            <person name="Brown C.T."/>
            <person name="Hug L.A."/>
            <person name="Thomas B.C."/>
            <person name="Sharon I."/>
            <person name="Castelle C.J."/>
            <person name="Singh A."/>
            <person name="Wilkins M.J."/>
            <person name="Williams K.H."/>
            <person name="Banfield J.F."/>
        </authorList>
    </citation>
    <scope>NUCLEOTIDE SEQUENCE [LARGE SCALE GENOMIC DNA]</scope>
</reference>
<gene>
    <name evidence="2" type="ORF">UT64_C0012G0017</name>
</gene>
<organism evidence="2 3">
    <name type="scientific">Candidatus Falkowbacteria bacterium GW2011_GWF2_39_8</name>
    <dbReference type="NCBI Taxonomy" id="1618642"/>
    <lineage>
        <taxon>Bacteria</taxon>
        <taxon>Candidatus Falkowiibacteriota</taxon>
    </lineage>
</organism>
<dbReference type="Proteomes" id="UP000034137">
    <property type="component" value="Unassembled WGS sequence"/>
</dbReference>
<protein>
    <submittedName>
        <fullName evidence="2">Uncharacterized protein</fullName>
    </submittedName>
</protein>
<feature type="chain" id="PRO_5002534391" evidence="1">
    <location>
        <begin position="27"/>
        <end position="216"/>
    </location>
</feature>
<dbReference type="AlphaFoldDB" id="A0A0G0SET3"/>
<proteinExistence type="predicted"/>
<evidence type="ECO:0000313" key="3">
    <source>
        <dbReference type="Proteomes" id="UP000034137"/>
    </source>
</evidence>
<evidence type="ECO:0000256" key="1">
    <source>
        <dbReference type="SAM" id="SignalP"/>
    </source>
</evidence>
<keyword evidence="1" id="KW-0732">Signal</keyword>
<name>A0A0G0SET3_9BACT</name>
<evidence type="ECO:0000313" key="2">
    <source>
        <dbReference type="EMBL" id="KKR33225.1"/>
    </source>
</evidence>
<dbReference type="EMBL" id="LBXO01000012">
    <property type="protein sequence ID" value="KKR33225.1"/>
    <property type="molecule type" value="Genomic_DNA"/>
</dbReference>
<accession>A0A0G0SET3</accession>
<sequence>MLIKKLILSFIALAIGLGMSAMPAAAATSISRTGNDLGDLFLLNKLFGGSSKVLDKSSDTSLGNLIILDQLFPKTTTATTVTTPTTGAVTTTAVRSFAEIQRGKILLQVQDKGQAWYVNPLTNRRVFLGPTPAEAFNEIASLALGVSNATFDSYAGKAPSNLSGRFLLKVEDSGRLFYVNPADLSLVEVIGPTGALNLIQTVGVGITNTNLNRISQ</sequence>
<comment type="caution">
    <text evidence="2">The sequence shown here is derived from an EMBL/GenBank/DDBJ whole genome shotgun (WGS) entry which is preliminary data.</text>
</comment>